<dbReference type="PANTHER" id="PTHR11706">
    <property type="entry name" value="SOLUTE CARRIER PROTEIN FAMILY 11 MEMBER"/>
    <property type="match status" value="1"/>
</dbReference>
<dbReference type="RefSeq" id="WP_136132327.1">
    <property type="nucleotide sequence ID" value="NZ_PDKR01000001.1"/>
</dbReference>
<evidence type="ECO:0000256" key="3">
    <source>
        <dbReference type="ARBA" id="ARBA00022692"/>
    </source>
</evidence>
<dbReference type="GO" id="GO:0005886">
    <property type="term" value="C:plasma membrane"/>
    <property type="evidence" value="ECO:0007669"/>
    <property type="project" value="UniProtKB-SubCell"/>
</dbReference>
<keyword evidence="2 7" id="KW-0813">Transport</keyword>
<evidence type="ECO:0000313" key="9">
    <source>
        <dbReference type="Proteomes" id="UP000295937"/>
    </source>
</evidence>
<keyword evidence="3 7" id="KW-0812">Transmembrane</keyword>
<comment type="caution">
    <text evidence="8">The sequence shown here is derived from an EMBL/GenBank/DDBJ whole genome shotgun (WGS) entry which is preliminary data.</text>
</comment>
<sequence>MFGTSIIGNLIKGIKRVKLVLLGPAFVAAIGYIDPGNFVTNIQAGTAYGYKLLWVIVWANIMGMVIQLMSAKLGIVTGKNLAEHIRDRFSPPLVWFYWIQAEIIAIATDLAEFLGASLGFKLLLDITLFQGAILTGIATFLILFLQNYGQKYIEIVVGSLLIFVAGAYAVELFFSKPKINELFMGIALPVLPNLETVFFSAAILGATIMPHVIYLHSALTQSSDGNSSIKERYTSAKLDVIIAMTIAGFVNLAIMATAAAVFHFSGFTSINKLDQAYLTLKPILGQAAATIFSLSLVVAGLSSTVVGTMAGQVVMQGFVHFKIPLWFRRTITMIPSFIVIWVGWDIAHILILSQVFLSFGIALALVPLISFTSNHEIMGDKMANSYLLHNIAILITLIVVVLNVYLIVGELMGNITPF</sequence>
<feature type="transmembrane region" description="Helical" evidence="7">
    <location>
        <begin position="152"/>
        <end position="174"/>
    </location>
</feature>
<dbReference type="GO" id="GO:0034755">
    <property type="term" value="P:iron ion transmembrane transport"/>
    <property type="evidence" value="ECO:0007669"/>
    <property type="project" value="TreeGrafter"/>
</dbReference>
<organism evidence="8 9">
    <name type="scientific">Candidatus Pantoea edessiphila</name>
    <dbReference type="NCBI Taxonomy" id="2044610"/>
    <lineage>
        <taxon>Bacteria</taxon>
        <taxon>Pseudomonadati</taxon>
        <taxon>Pseudomonadota</taxon>
        <taxon>Gammaproteobacteria</taxon>
        <taxon>Enterobacterales</taxon>
        <taxon>Erwiniaceae</taxon>
        <taxon>Pantoea</taxon>
    </lineage>
</organism>
<dbReference type="EMBL" id="PDKR01000001">
    <property type="protein sequence ID" value="PPI88901.1"/>
    <property type="molecule type" value="Genomic_DNA"/>
</dbReference>
<dbReference type="AlphaFoldDB" id="A0A2P5T2T5"/>
<dbReference type="GO" id="GO:0015293">
    <property type="term" value="F:symporter activity"/>
    <property type="evidence" value="ECO:0007669"/>
    <property type="project" value="UniProtKB-UniRule"/>
</dbReference>
<dbReference type="Proteomes" id="UP000295937">
    <property type="component" value="Unassembled WGS sequence"/>
</dbReference>
<dbReference type="GO" id="GO:0005384">
    <property type="term" value="F:manganese ion transmembrane transporter activity"/>
    <property type="evidence" value="ECO:0007669"/>
    <property type="project" value="TreeGrafter"/>
</dbReference>
<feature type="transmembrane region" description="Helical" evidence="7">
    <location>
        <begin position="53"/>
        <end position="75"/>
    </location>
</feature>
<feature type="transmembrane region" description="Helical" evidence="7">
    <location>
        <begin position="326"/>
        <end position="344"/>
    </location>
</feature>
<proteinExistence type="inferred from homology"/>
<feature type="transmembrane region" description="Helical" evidence="7">
    <location>
        <begin position="17"/>
        <end position="33"/>
    </location>
</feature>
<feature type="transmembrane region" description="Helical" evidence="7">
    <location>
        <begin position="197"/>
        <end position="219"/>
    </location>
</feature>
<comment type="subcellular location">
    <subcellularLocation>
        <location evidence="7">Cell membrane</location>
        <topology evidence="7">Multi-pass membrane protein</topology>
    </subcellularLocation>
    <subcellularLocation>
        <location evidence="1">Membrane</location>
        <topology evidence="1">Multi-pass membrane protein</topology>
    </subcellularLocation>
</comment>
<evidence type="ECO:0000256" key="6">
    <source>
        <dbReference type="ARBA" id="ARBA00023136"/>
    </source>
</evidence>
<feature type="transmembrane region" description="Helical" evidence="7">
    <location>
        <begin position="126"/>
        <end position="145"/>
    </location>
</feature>
<feature type="transmembrane region" description="Helical" evidence="7">
    <location>
        <begin position="386"/>
        <end position="408"/>
    </location>
</feature>
<accession>A0A2P5T2T5</accession>
<evidence type="ECO:0000256" key="7">
    <source>
        <dbReference type="HAMAP-Rule" id="MF_00221"/>
    </source>
</evidence>
<comment type="similarity">
    <text evidence="7">Belongs to the NRAMP family.</text>
</comment>
<evidence type="ECO:0000256" key="2">
    <source>
        <dbReference type="ARBA" id="ARBA00022448"/>
    </source>
</evidence>
<comment type="function">
    <text evidence="7">H(+)-stimulated, divalent metal cation uptake system.</text>
</comment>
<feature type="transmembrane region" description="Helical" evidence="7">
    <location>
        <begin position="350"/>
        <end position="374"/>
    </location>
</feature>
<dbReference type="PRINTS" id="PR00447">
    <property type="entry name" value="NATRESASSCMP"/>
</dbReference>
<reference evidence="8 9" key="1">
    <citation type="journal article" date="2018" name="Genome Biol. Evol.">
        <title>Cladogenesis and Genomic Streamlining in Extracellular Endosymbionts of Tropical Stink Bugs.</title>
        <authorList>
            <person name="Otero-Bravo A."/>
            <person name="Goffredi S."/>
            <person name="Sabree Z.L."/>
        </authorList>
    </citation>
    <scope>NUCLEOTIDE SEQUENCE [LARGE SCALE GENOMIC DNA]</scope>
    <source>
        <strain evidence="8 9">SoEO</strain>
    </source>
</reference>
<dbReference type="Pfam" id="PF01566">
    <property type="entry name" value="Nramp"/>
    <property type="match status" value="1"/>
</dbReference>
<keyword evidence="6 7" id="KW-0472">Membrane</keyword>
<evidence type="ECO:0000256" key="1">
    <source>
        <dbReference type="ARBA" id="ARBA00004141"/>
    </source>
</evidence>
<evidence type="ECO:0000256" key="5">
    <source>
        <dbReference type="ARBA" id="ARBA00022989"/>
    </source>
</evidence>
<dbReference type="InterPro" id="IPR001046">
    <property type="entry name" value="NRAMP_fam"/>
</dbReference>
<keyword evidence="7" id="KW-0406">Ion transport</keyword>
<keyword evidence="5 7" id="KW-1133">Transmembrane helix</keyword>
<evidence type="ECO:0000256" key="4">
    <source>
        <dbReference type="ARBA" id="ARBA00022847"/>
    </source>
</evidence>
<dbReference type="OrthoDB" id="9787548at2"/>
<dbReference type="PANTHER" id="PTHR11706:SF33">
    <property type="entry name" value="NATURAL RESISTANCE-ASSOCIATED MACROPHAGE PROTEIN 2"/>
    <property type="match status" value="1"/>
</dbReference>
<feature type="transmembrane region" description="Helical" evidence="7">
    <location>
        <begin position="240"/>
        <end position="263"/>
    </location>
</feature>
<feature type="transmembrane region" description="Helical" evidence="7">
    <location>
        <begin position="95"/>
        <end position="120"/>
    </location>
</feature>
<dbReference type="GO" id="GO:0046872">
    <property type="term" value="F:metal ion binding"/>
    <property type="evidence" value="ECO:0007669"/>
    <property type="project" value="UniProtKB-UniRule"/>
</dbReference>
<evidence type="ECO:0000313" key="8">
    <source>
        <dbReference type="EMBL" id="PPI88901.1"/>
    </source>
</evidence>
<keyword evidence="4 7" id="KW-0769">Symport</keyword>
<gene>
    <name evidence="7" type="primary">mntH</name>
    <name evidence="8" type="ORF">CRV09_01185</name>
</gene>
<dbReference type="NCBIfam" id="NF037982">
    <property type="entry name" value="Nramp_1"/>
    <property type="match status" value="1"/>
</dbReference>
<dbReference type="NCBIfam" id="TIGR01197">
    <property type="entry name" value="nramp"/>
    <property type="match status" value="1"/>
</dbReference>
<dbReference type="HAMAP" id="MF_00221">
    <property type="entry name" value="NRAMP"/>
    <property type="match status" value="1"/>
</dbReference>
<name>A0A2P5T2T5_9GAMM</name>
<dbReference type="GO" id="GO:0015086">
    <property type="term" value="F:cadmium ion transmembrane transporter activity"/>
    <property type="evidence" value="ECO:0007669"/>
    <property type="project" value="TreeGrafter"/>
</dbReference>
<dbReference type="NCBIfam" id="NF001923">
    <property type="entry name" value="PRK00701.1"/>
    <property type="match status" value="1"/>
</dbReference>
<protein>
    <recommendedName>
        <fullName evidence="7">Divalent metal cation transporter MntH</fullName>
    </recommendedName>
</protein>
<feature type="transmembrane region" description="Helical" evidence="7">
    <location>
        <begin position="283"/>
        <end position="306"/>
    </location>
</feature>
<keyword evidence="7" id="KW-1003">Cell membrane</keyword>